<reference evidence="4 5" key="1">
    <citation type="submission" date="2020-08" db="EMBL/GenBank/DDBJ databases">
        <title>Genome public.</title>
        <authorList>
            <person name="Liu C."/>
            <person name="Sun Q."/>
        </authorList>
    </citation>
    <scope>NUCLEOTIDE SEQUENCE [LARGE SCALE GENOMIC DNA]</scope>
    <source>
        <strain evidence="4 5">NSJ-27</strain>
    </source>
</reference>
<dbReference type="RefSeq" id="WP_186996302.1">
    <property type="nucleotide sequence ID" value="NZ_JACOQK010000001.1"/>
</dbReference>
<dbReference type="InterPro" id="IPR011990">
    <property type="entry name" value="TPR-like_helical_dom_sf"/>
</dbReference>
<dbReference type="InterPro" id="IPR027417">
    <property type="entry name" value="P-loop_NTPase"/>
</dbReference>
<evidence type="ECO:0000256" key="2">
    <source>
        <dbReference type="ARBA" id="ARBA00022803"/>
    </source>
</evidence>
<gene>
    <name evidence="4" type="ORF">H8Z77_04430</name>
</gene>
<evidence type="ECO:0000256" key="3">
    <source>
        <dbReference type="PROSITE-ProRule" id="PRU00339"/>
    </source>
</evidence>
<dbReference type="PROSITE" id="PS50293">
    <property type="entry name" value="TPR_REGION"/>
    <property type="match status" value="4"/>
</dbReference>
<evidence type="ECO:0000256" key="1">
    <source>
        <dbReference type="ARBA" id="ARBA00022737"/>
    </source>
</evidence>
<feature type="repeat" description="TPR" evidence="3">
    <location>
        <begin position="784"/>
        <end position="817"/>
    </location>
</feature>
<dbReference type="PANTHER" id="PTHR45641">
    <property type="entry name" value="TETRATRICOPEPTIDE REPEAT PROTEIN (AFU_ORTHOLOGUE AFUA_6G03870)"/>
    <property type="match status" value="1"/>
</dbReference>
<dbReference type="EMBL" id="JACOQK010000001">
    <property type="protein sequence ID" value="MBC5787274.1"/>
    <property type="molecule type" value="Genomic_DNA"/>
</dbReference>
<dbReference type="Proteomes" id="UP000649151">
    <property type="component" value="Unassembled WGS sequence"/>
</dbReference>
<keyword evidence="1" id="KW-0677">Repeat</keyword>
<organism evidence="4 5">
    <name type="scientific">Clostridium facile</name>
    <dbReference type="NCBI Taxonomy" id="2763035"/>
    <lineage>
        <taxon>Bacteria</taxon>
        <taxon>Bacillati</taxon>
        <taxon>Bacillota</taxon>
        <taxon>Clostridia</taxon>
        <taxon>Eubacteriales</taxon>
        <taxon>Clostridiaceae</taxon>
        <taxon>Clostridium</taxon>
    </lineage>
</organism>
<protein>
    <submittedName>
        <fullName evidence="4">Tetratricopeptide repeat protein</fullName>
    </submittedName>
</protein>
<dbReference type="Pfam" id="PF13374">
    <property type="entry name" value="TPR_10"/>
    <property type="match status" value="1"/>
</dbReference>
<feature type="repeat" description="TPR" evidence="3">
    <location>
        <begin position="700"/>
        <end position="733"/>
    </location>
</feature>
<feature type="repeat" description="TPR" evidence="3">
    <location>
        <begin position="658"/>
        <end position="691"/>
    </location>
</feature>
<evidence type="ECO:0000313" key="5">
    <source>
        <dbReference type="Proteomes" id="UP000649151"/>
    </source>
</evidence>
<dbReference type="Pfam" id="PF00515">
    <property type="entry name" value="TPR_1"/>
    <property type="match status" value="2"/>
</dbReference>
<feature type="repeat" description="TPR" evidence="3">
    <location>
        <begin position="493"/>
        <end position="526"/>
    </location>
</feature>
<sequence length="970" mass="112237">MGQDGIRIEEMKNQGPTYLSEYNIHLHPNGEKQYSILCSAIPLKEGFVGREQELETLEQKFQEGRTVFLWGIGGIGKSELAKQYATRWNGSVVWANYASSLRDVVLGITLGGFSIPAKAKAEELEQYYLQKKAVIKQLCAQQRVLLIVDNFNETESDEMEDLESMGWYLLFTTRNDWSQYGKQQVKVMPLESEQAREVFFHSYGSTDFTEDELAQLDELIQLVDRHTMTVELLAKQIREEEIPLAEMLEELREKLKDHQDTVIPLNKDGKQSQKSMYQHLRAIFDISREKLSEDQIYLLRNLLLVPYTGVDGKQFLKWCGMESTKLPQLKQLVARGWVRNENTHYSLHPVMADILENDLTPNIKDCWCYLEAIFDYLGSYCDTCQQRQEISQFGDAVAKRIEGDDVAYANFFLKYAELLRQGANFPKALEYDQKALNIFLQTVGKEDVYTASVYNSMGLVYCDCGKYMDALAYYQKSLQIVRNTLGEECLQVATEYENIGMVYQYLCQYDVALEYYNKALNIHQKKIKEELRLYSIYGNIGLLYFEKGDYAAALEYYQKAIALDEKYSKGHTAASVYNNMGSIYVIFGDNETALEYYTKALQINQKILGEEHPETAACYHNIGGVYSRQQKLGLALEYYQKGLAINRRVFGEQHPNIIVNYLNIGMVHHRKGEYTTALEYYQKALEIDQNLTEGFHKSTATIYNNIGGAYYGMGDYPNAVRYFQTALEIELELLGENHPNIVTYYNNIAQMYQDWKRYPKALEYYQKALKVTQNLYGEQDTNVSMVYNAIAYLYSCQKNYAKALECYQKCLQIEQGQTKENIQAITTLFHNIGHLYSLQKEYSNALEAYQNSLRASQKAFGEESMEVAEEYILIGDLYEIQCLYDKAIGFYPKALRIHQHILGELHPEIAVDYNEIGHAYFMQRKLCKALDYLERSFFILRDTLGESDPQTLSCLRNLLFLKQQIEQPFQ</sequence>
<dbReference type="PROSITE" id="PS50005">
    <property type="entry name" value="TPR"/>
    <property type="match status" value="11"/>
</dbReference>
<feature type="repeat" description="TPR" evidence="3">
    <location>
        <begin position="451"/>
        <end position="484"/>
    </location>
</feature>
<keyword evidence="2 3" id="KW-0802">TPR repeat</keyword>
<accession>A0ABR7IQE0</accession>
<feature type="repeat" description="TPR" evidence="3">
    <location>
        <begin position="534"/>
        <end position="567"/>
    </location>
</feature>
<feature type="repeat" description="TPR" evidence="3">
    <location>
        <begin position="826"/>
        <end position="859"/>
    </location>
</feature>
<evidence type="ECO:0000313" key="4">
    <source>
        <dbReference type="EMBL" id="MBC5787274.1"/>
    </source>
</evidence>
<dbReference type="InterPro" id="IPR019734">
    <property type="entry name" value="TPR_rpt"/>
</dbReference>
<dbReference type="Pfam" id="PF13424">
    <property type="entry name" value="TPR_12"/>
    <property type="match status" value="4"/>
</dbReference>
<feature type="repeat" description="TPR" evidence="3">
    <location>
        <begin position="868"/>
        <end position="901"/>
    </location>
</feature>
<dbReference type="Gene3D" id="1.25.40.10">
    <property type="entry name" value="Tetratricopeptide repeat domain"/>
    <property type="match status" value="4"/>
</dbReference>
<keyword evidence="5" id="KW-1185">Reference proteome</keyword>
<feature type="repeat" description="TPR" evidence="3">
    <location>
        <begin position="742"/>
        <end position="775"/>
    </location>
</feature>
<dbReference type="PANTHER" id="PTHR45641:SF1">
    <property type="entry name" value="AAA+ ATPASE DOMAIN-CONTAINING PROTEIN"/>
    <property type="match status" value="1"/>
</dbReference>
<name>A0ABR7IQE0_9CLOT</name>
<feature type="repeat" description="TPR" evidence="3">
    <location>
        <begin position="616"/>
        <end position="649"/>
    </location>
</feature>
<dbReference type="Gene3D" id="3.40.50.300">
    <property type="entry name" value="P-loop containing nucleotide triphosphate hydrolases"/>
    <property type="match status" value="1"/>
</dbReference>
<dbReference type="SUPFAM" id="SSF52540">
    <property type="entry name" value="P-loop containing nucleoside triphosphate hydrolases"/>
    <property type="match status" value="1"/>
</dbReference>
<proteinExistence type="predicted"/>
<feature type="repeat" description="TPR" evidence="3">
    <location>
        <begin position="574"/>
        <end position="607"/>
    </location>
</feature>
<dbReference type="SUPFAM" id="SSF48452">
    <property type="entry name" value="TPR-like"/>
    <property type="match status" value="5"/>
</dbReference>
<dbReference type="SMART" id="SM00028">
    <property type="entry name" value="TPR"/>
    <property type="match status" value="12"/>
</dbReference>
<comment type="caution">
    <text evidence="4">The sequence shown here is derived from an EMBL/GenBank/DDBJ whole genome shotgun (WGS) entry which is preliminary data.</text>
</comment>